<sequence>MVNICRWRSALLWRTFFTTAVVAIVLRSAIQICSSGNCGLFGNGVILWSLVRKAWDMIVMSVHVSDL</sequence>
<accession>I3SY93</accession>
<evidence type="ECO:0000313" key="1">
    <source>
        <dbReference type="EMBL" id="AFK45235.1"/>
    </source>
</evidence>
<dbReference type="GO" id="GO:0005247">
    <property type="term" value="F:voltage-gated chloride channel activity"/>
    <property type="evidence" value="ECO:0007669"/>
    <property type="project" value="InterPro"/>
</dbReference>
<dbReference type="PRINTS" id="PR01120">
    <property type="entry name" value="CLCHANNELPLT"/>
</dbReference>
<dbReference type="GO" id="GO:0016020">
    <property type="term" value="C:membrane"/>
    <property type="evidence" value="ECO:0007669"/>
    <property type="project" value="InterPro"/>
</dbReference>
<protein>
    <submittedName>
        <fullName evidence="1">Uncharacterized protein</fullName>
    </submittedName>
</protein>
<organism evidence="1">
    <name type="scientific">Lotus japonicus</name>
    <name type="common">Lotus corniculatus var. japonicus</name>
    <dbReference type="NCBI Taxonomy" id="34305"/>
    <lineage>
        <taxon>Eukaryota</taxon>
        <taxon>Viridiplantae</taxon>
        <taxon>Streptophyta</taxon>
        <taxon>Embryophyta</taxon>
        <taxon>Tracheophyta</taxon>
        <taxon>Spermatophyta</taxon>
        <taxon>Magnoliopsida</taxon>
        <taxon>eudicotyledons</taxon>
        <taxon>Gunneridae</taxon>
        <taxon>Pentapetalae</taxon>
        <taxon>rosids</taxon>
        <taxon>fabids</taxon>
        <taxon>Fabales</taxon>
        <taxon>Fabaceae</taxon>
        <taxon>Papilionoideae</taxon>
        <taxon>50 kb inversion clade</taxon>
        <taxon>NPAAA clade</taxon>
        <taxon>Hologalegina</taxon>
        <taxon>robinioid clade</taxon>
        <taxon>Loteae</taxon>
        <taxon>Lotus</taxon>
    </lineage>
</organism>
<reference evidence="1" key="1">
    <citation type="submission" date="2012-05" db="EMBL/GenBank/DDBJ databases">
        <authorList>
            <person name="Krishnakumar V."/>
            <person name="Cheung F."/>
            <person name="Xiao Y."/>
            <person name="Chan A."/>
            <person name="Moskal W.A."/>
            <person name="Town C.D."/>
        </authorList>
    </citation>
    <scope>NUCLEOTIDE SEQUENCE</scope>
</reference>
<dbReference type="AlphaFoldDB" id="I3SY93"/>
<dbReference type="EMBL" id="BT145441">
    <property type="protein sequence ID" value="AFK45235.1"/>
    <property type="molecule type" value="mRNA"/>
</dbReference>
<dbReference type="InterPro" id="IPR002251">
    <property type="entry name" value="Cl_channel_pln"/>
</dbReference>
<name>I3SY93_LOTJA</name>
<proteinExistence type="evidence at transcript level"/>